<sequence length="444" mass="48736">MPYLAWLKTLNRLKKESDSESAQVFNDLLRTIKDRYWHVAAEFKPVHDFGGEWDDFFDVSVTGVGRKLALGPGEYHVYPNYYGDRLLYTPGASAFVCESGRAEVAAGSATLEALARFCAAVPDLRAARFVALAGGGLIFEDAFSPRVASAHALAAEAGLRAAPCVATRVERAARLGAREYAALAARFALAGESLLSVTVKAGVDRLFVLDLAATESDHVEEVTLRLCDVGVGGARGRYVPVMLTRRGYEVVADAGAMEREVAFVGSYVVFKRLERVNVFVGNMLDVSRVARSPDLMIAYFDFCYARCGKYLYRVGDHQLDNLAVRTGLPEYLTSLEQLAYAPDDVLRSLLSRSSFELACYYNGLDVETATRAVNAVAFSLDGARIESYEVTAGAPSDAAVRVVYSNFDKFVKAFNFFEDLRQSSSAHDHSRDRPRDAEPGRRLD</sequence>
<evidence type="ECO:0000256" key="2">
    <source>
        <dbReference type="SAM" id="MobiDB-lite"/>
    </source>
</evidence>
<dbReference type="RefSeq" id="YP_784334.1">
    <property type="nucleotide sequence ID" value="NC_008030.1"/>
</dbReference>
<dbReference type="Proteomes" id="UP000011300">
    <property type="component" value="Segment"/>
</dbReference>
<organismHost>
    <name type="scientific">Crocodylus porosus</name>
    <name type="common">Saltwater crocodile</name>
    <name type="synonym">Estuarine crocodile</name>
    <dbReference type="NCBI Taxonomy" id="8502"/>
</organismHost>
<evidence type="ECO:0000313" key="4">
    <source>
        <dbReference type="Proteomes" id="UP000011300"/>
    </source>
</evidence>
<reference evidence="3 4" key="1">
    <citation type="journal article" date="2006" name="J. Virol.">
        <title>Genome of crocodilepox virus.</title>
        <authorList>
            <person name="Afonso C.L."/>
            <person name="Tulman E.R."/>
            <person name="Delhon G."/>
            <person name="Lu Z."/>
            <person name="Viljoen G.J."/>
            <person name="Wallace D.B."/>
            <person name="Kutish G.F."/>
            <person name="Rock D.L."/>
        </authorList>
    </citation>
    <scope>NUCLEOTIDE SEQUENCE [LARGE SCALE GENOMIC DNA]</scope>
    <source>
        <strain evidence="4">Isolate Crocodylus niloticus/Zimbabwe/Ume/2001</strain>
    </source>
</reference>
<name>Q070A7_CPRVZ</name>
<evidence type="ECO:0000256" key="1">
    <source>
        <dbReference type="ARBA" id="ARBA00022705"/>
    </source>
</evidence>
<dbReference type="Pfam" id="PF05941">
    <property type="entry name" value="Chordopox_A20R"/>
    <property type="match status" value="1"/>
</dbReference>
<dbReference type="KEGG" id="vg:4363454"/>
<organismHost>
    <name type="scientific">Crocodylus niloticus</name>
    <name type="common">Nile crocodile</name>
    <name type="synonym">African crocodile</name>
    <dbReference type="NCBI Taxonomy" id="8501"/>
</organismHost>
<organismHost>
    <name type="scientific">Crocodylus johnstoni</name>
    <name type="common">Australian freshwater crocodile</name>
    <dbReference type="NCBI Taxonomy" id="184234"/>
</organismHost>
<keyword evidence="4" id="KW-1185">Reference proteome</keyword>
<gene>
    <name evidence="3" type="ORF">CRV143</name>
</gene>
<proteinExistence type="predicted"/>
<keyword evidence="1" id="KW-0235">DNA replication</keyword>
<dbReference type="InterPro" id="IPR010267">
    <property type="entry name" value="Chordopox_A20R"/>
</dbReference>
<organism evidence="3 4">
    <name type="scientific">Nile crocodilepox virus (isolate Crocodylus niloticus/Zimbabwe/Ume/2001)</name>
    <name type="common">CRV</name>
    <dbReference type="NCBI Taxonomy" id="1289473"/>
    <lineage>
        <taxon>Viruses</taxon>
        <taxon>Varidnaviria</taxon>
        <taxon>Bamfordvirae</taxon>
        <taxon>Nucleocytoviricota</taxon>
        <taxon>Pokkesviricetes</taxon>
        <taxon>Chitovirales</taxon>
        <taxon>Poxviridae</taxon>
        <taxon>Chordopoxvirinae</taxon>
        <taxon>Crocodylidpoxvirus</taxon>
        <taxon>Crocodylidpoxvirus nilecrocodilepox</taxon>
        <taxon>Nile crocodilepox virus</taxon>
    </lineage>
</organism>
<accession>Q070A7</accession>
<dbReference type="EMBL" id="DQ356948">
    <property type="protein sequence ID" value="ABJ09034.1"/>
    <property type="molecule type" value="Genomic_DNA"/>
</dbReference>
<dbReference type="GO" id="GO:0006260">
    <property type="term" value="P:DNA replication"/>
    <property type="evidence" value="ECO:0007669"/>
    <property type="project" value="UniProtKB-KW"/>
</dbReference>
<dbReference type="GeneID" id="4363454"/>
<feature type="region of interest" description="Disordered" evidence="2">
    <location>
        <begin position="425"/>
        <end position="444"/>
    </location>
</feature>
<evidence type="ECO:0000313" key="3">
    <source>
        <dbReference type="EMBL" id="ABJ09034.1"/>
    </source>
</evidence>
<protein>
    <submittedName>
        <fullName evidence="3">DNA polymerase processivity factor</fullName>
    </submittedName>
</protein>